<dbReference type="InterPro" id="IPR027417">
    <property type="entry name" value="P-loop_NTPase"/>
</dbReference>
<feature type="region of interest" description="Disordered" evidence="1">
    <location>
        <begin position="184"/>
        <end position="218"/>
    </location>
</feature>
<feature type="domain" description="AAA+ ATPase" evidence="2">
    <location>
        <begin position="385"/>
        <end position="551"/>
    </location>
</feature>
<feature type="region of interest" description="Disordered" evidence="1">
    <location>
        <begin position="68"/>
        <end position="171"/>
    </location>
</feature>
<feature type="compositionally biased region" description="Low complexity" evidence="1">
    <location>
        <begin position="189"/>
        <end position="208"/>
    </location>
</feature>
<dbReference type="PANTHER" id="PTHR23389">
    <property type="entry name" value="CHROMOSOME TRANSMISSION FIDELITY FACTOR 18"/>
    <property type="match status" value="1"/>
</dbReference>
<accession>A0ABR3U2P4</accession>
<gene>
    <name evidence="3" type="primary">ctf18</name>
    <name evidence="3" type="ORF">SLS58_001394</name>
</gene>
<dbReference type="PANTHER" id="PTHR23389:SF3">
    <property type="entry name" value="CHROMOSOME TRANSMISSION FIDELITY PROTEIN 18 HOMOLOG"/>
    <property type="match status" value="1"/>
</dbReference>
<dbReference type="Gene3D" id="3.40.50.300">
    <property type="entry name" value="P-loop containing nucleotide triphosphate hydrolases"/>
    <property type="match status" value="1"/>
</dbReference>
<dbReference type="EMBL" id="JAKEKT020000005">
    <property type="protein sequence ID" value="KAL1650017.1"/>
    <property type="molecule type" value="Genomic_DNA"/>
</dbReference>
<organism evidence="3 4">
    <name type="scientific">Diplodia intermedia</name>
    <dbReference type="NCBI Taxonomy" id="856260"/>
    <lineage>
        <taxon>Eukaryota</taxon>
        <taxon>Fungi</taxon>
        <taxon>Dikarya</taxon>
        <taxon>Ascomycota</taxon>
        <taxon>Pezizomycotina</taxon>
        <taxon>Dothideomycetes</taxon>
        <taxon>Dothideomycetes incertae sedis</taxon>
        <taxon>Botryosphaeriales</taxon>
        <taxon>Botryosphaeriaceae</taxon>
        <taxon>Diplodia</taxon>
    </lineage>
</organism>
<evidence type="ECO:0000313" key="4">
    <source>
        <dbReference type="Proteomes" id="UP001521184"/>
    </source>
</evidence>
<evidence type="ECO:0000259" key="2">
    <source>
        <dbReference type="SMART" id="SM00382"/>
    </source>
</evidence>
<keyword evidence="4" id="KW-1185">Reference proteome</keyword>
<feature type="compositionally biased region" description="Basic and acidic residues" evidence="1">
    <location>
        <begin position="154"/>
        <end position="167"/>
    </location>
</feature>
<dbReference type="Pfam" id="PF00004">
    <property type="entry name" value="AAA"/>
    <property type="match status" value="1"/>
</dbReference>
<evidence type="ECO:0000313" key="3">
    <source>
        <dbReference type="EMBL" id="KAL1650017.1"/>
    </source>
</evidence>
<name>A0ABR3U2P4_9PEZI</name>
<evidence type="ECO:0000256" key="1">
    <source>
        <dbReference type="SAM" id="MobiDB-lite"/>
    </source>
</evidence>
<dbReference type="SMART" id="SM00382">
    <property type="entry name" value="AAA"/>
    <property type="match status" value="1"/>
</dbReference>
<feature type="compositionally biased region" description="Polar residues" evidence="1">
    <location>
        <begin position="209"/>
        <end position="218"/>
    </location>
</feature>
<protein>
    <submittedName>
        <fullName evidence="3">Chromosome transmission fidelity protein 18</fullName>
    </submittedName>
</protein>
<reference evidence="3 4" key="1">
    <citation type="journal article" date="2023" name="Plant Dis.">
        <title>First Report of Diplodia intermedia Causing Canker and Dieback Diseases on Apple Trees in Canada.</title>
        <authorList>
            <person name="Ellouze W."/>
            <person name="Ilyukhin E."/>
            <person name="Sulman M."/>
            <person name="Ali S."/>
        </authorList>
    </citation>
    <scope>NUCLEOTIDE SEQUENCE [LARGE SCALE GENOMIC DNA]</scope>
    <source>
        <strain evidence="3 4">M45-28</strain>
    </source>
</reference>
<proteinExistence type="predicted"/>
<dbReference type="InterPro" id="IPR003593">
    <property type="entry name" value="AAA+_ATPase"/>
</dbReference>
<comment type="caution">
    <text evidence="3">The sequence shown here is derived from an EMBL/GenBank/DDBJ whole genome shotgun (WGS) entry which is preliminary data.</text>
</comment>
<sequence>MGPPEPPDLPSSFDPALFLHSDVPDLLPSSSHADELEALHQQAHETAAAKTRQGIVIQHRAWRVPDAFLSDEDHQPGSGSLSLETPIKKRQLPQHLSFSIAATSSPRAPPSSPPSTAMPFLSSPPAHPPSAGTADSPRKRRKIDGHGGAYYDPSSEKENLGTDRLFQDDSDDEDDFAAFDAAHNKRKAVAPSAPRSPSAQQAPSSVPSENTATETGLPISQSMVVSRPREKTMFTVRTCSGEGFNVATRRPTPSVSYEQLIASRSKAEPGKARKNYYGIDIHALIDEAGQAAEEDKLRREHMELDVPMQTVEDPLAGRSNKRSLLWSEKYRARKFTDLVGDERTHRLVLKWLKAWDPIVFPGSNRPRQKSARSFDQGGTEDEYAHRKILLLTGPPGLGKTTLAHVCARQAGYEVQEINASDERSKDIVRGRIKDMVGTENVRGLDSQTVTGAKVRKAGKPVCVVVDEVDGVVGGGAGGEGGFIKALIDLVNLDQRNSAPKDNSSSRPARKKGDKFRLLRPLILICNDVYHPSLRPLRQASIAEIVHIRKPPVNMVVPRLHSIFEKEGIPADSDGVRRLCEATWGISSRKDGGGGGTGEGDVRGVMVVGEWVARKLLAETNGDGRLTRKWIEDNVLNDLSQGGGGSRGLGRGGTKEIVERVFKEGAGFPKSTAAAQAEATNIQGTRPIGVAEASKRFGMDRLREMVGTAGDTDRIVTDCFTTFADQPFQDDTLLSKPNSAYEWLHFHDSISHSVHSGQEWELAKYLSVPILGFHDLFASSIRPSLGGPSAFRKGRGGGENGTEPETEPTPFSGPSAPYQAIEQTRANLASLTGLQSSLTLPLTRMYRSPTEVSTELIPYALRMLSPDVKPVIINTSTPATGGDRSKPSATASVRKASEKALVMRAVNAMAAVGVRFEKSRVDFGMDARQTGHGGWIFRMEPPLDALGRYETMSSEGNKDEKVRYAVRQIMDVEFRKESLRLEAEARKRRGGAVELEAGTLDEEVDLRGVAAALEKIVVKKDFFGRTVAEAVPLTPVEMEKARKEREKAEDEDVWVSFHEGFSKAVRKPITLSELLGGL</sequence>
<dbReference type="SUPFAM" id="SSF52540">
    <property type="entry name" value="P-loop containing nucleoside triphosphate hydrolases"/>
    <property type="match status" value="1"/>
</dbReference>
<dbReference type="Proteomes" id="UP001521184">
    <property type="component" value="Unassembled WGS sequence"/>
</dbReference>
<dbReference type="InterPro" id="IPR003959">
    <property type="entry name" value="ATPase_AAA_core"/>
</dbReference>
<dbReference type="CDD" id="cd00009">
    <property type="entry name" value="AAA"/>
    <property type="match status" value="1"/>
</dbReference>
<feature type="region of interest" description="Disordered" evidence="1">
    <location>
        <begin position="787"/>
        <end position="816"/>
    </location>
</feature>